<name>A0A0L0CNK0_LUCCU</name>
<accession>A0A0L0CNK0</accession>
<dbReference type="Pfam" id="PF08785">
    <property type="entry name" value="Ku_PK_bind"/>
    <property type="match status" value="1"/>
</dbReference>
<dbReference type="EMBL" id="JRES01000243">
    <property type="protein sequence ID" value="KNC33019.1"/>
    <property type="molecule type" value="Genomic_DNA"/>
</dbReference>
<dbReference type="InterPro" id="IPR014893">
    <property type="entry name" value="Ku_PK_bind"/>
</dbReference>
<organism evidence="2 3">
    <name type="scientific">Lucilia cuprina</name>
    <name type="common">Green bottle fly</name>
    <name type="synonym">Australian sheep blowfly</name>
    <dbReference type="NCBI Taxonomy" id="7375"/>
    <lineage>
        <taxon>Eukaryota</taxon>
        <taxon>Metazoa</taxon>
        <taxon>Ecdysozoa</taxon>
        <taxon>Arthropoda</taxon>
        <taxon>Hexapoda</taxon>
        <taxon>Insecta</taxon>
        <taxon>Pterygota</taxon>
        <taxon>Neoptera</taxon>
        <taxon>Endopterygota</taxon>
        <taxon>Diptera</taxon>
        <taxon>Brachycera</taxon>
        <taxon>Muscomorpha</taxon>
        <taxon>Oestroidea</taxon>
        <taxon>Calliphoridae</taxon>
        <taxon>Luciliinae</taxon>
        <taxon>Lucilia</taxon>
    </lineage>
</organism>
<dbReference type="SUPFAM" id="SSF101420">
    <property type="entry name" value="C-terminal domain of Ku80"/>
    <property type="match status" value="1"/>
</dbReference>
<comment type="caution">
    <text evidence="2">The sequence shown here is derived from an EMBL/GenBank/DDBJ whole genome shotgun (WGS) entry which is preliminary data.</text>
</comment>
<keyword evidence="3" id="KW-1185">Reference proteome</keyword>
<reference evidence="2 3" key="1">
    <citation type="journal article" date="2015" name="Nat. Commun.">
        <title>Lucilia cuprina genome unlocks parasitic fly biology to underpin future interventions.</title>
        <authorList>
            <person name="Anstead C.A."/>
            <person name="Korhonen P.K."/>
            <person name="Young N.D."/>
            <person name="Hall R.S."/>
            <person name="Jex A.R."/>
            <person name="Murali S.C."/>
            <person name="Hughes D.S."/>
            <person name="Lee S.F."/>
            <person name="Perry T."/>
            <person name="Stroehlein A.J."/>
            <person name="Ansell B.R."/>
            <person name="Breugelmans B."/>
            <person name="Hofmann A."/>
            <person name="Qu J."/>
            <person name="Dugan S."/>
            <person name="Lee S.L."/>
            <person name="Chao H."/>
            <person name="Dinh H."/>
            <person name="Han Y."/>
            <person name="Doddapaneni H.V."/>
            <person name="Worley K.C."/>
            <person name="Muzny D.M."/>
            <person name="Ioannidis P."/>
            <person name="Waterhouse R.M."/>
            <person name="Zdobnov E.M."/>
            <person name="James P.J."/>
            <person name="Bagnall N.H."/>
            <person name="Kotze A.C."/>
            <person name="Gibbs R.A."/>
            <person name="Richards S."/>
            <person name="Batterham P."/>
            <person name="Gasser R.B."/>
        </authorList>
    </citation>
    <scope>NUCLEOTIDE SEQUENCE [LARGE SCALE GENOMIC DNA]</scope>
    <source>
        <strain evidence="2 3">LS</strain>
        <tissue evidence="2">Full body</tissue>
    </source>
</reference>
<sequence length="122" mass="14751">MDWMDYEYRDENDLAKYGCWNTFAQARKIVWKLLFEESKLTTENFNKAAELLEYYRRDALMLSPRDYNLWIPTVRDELLKRNYMAFWQEIIVNKELDLCCGTDAKFDDDELDVYTESTNSIL</sequence>
<dbReference type="AlphaFoldDB" id="A0A0L0CNK0"/>
<proteinExistence type="predicted"/>
<evidence type="ECO:0000313" key="2">
    <source>
        <dbReference type="EMBL" id="KNC33019.1"/>
    </source>
</evidence>
<dbReference type="InterPro" id="IPR036494">
    <property type="entry name" value="Ku_C_sf"/>
</dbReference>
<dbReference type="Gene3D" id="1.25.40.240">
    <property type="entry name" value="Ku, C-terminal domain"/>
    <property type="match status" value="1"/>
</dbReference>
<evidence type="ECO:0000259" key="1">
    <source>
        <dbReference type="Pfam" id="PF08785"/>
    </source>
</evidence>
<feature type="domain" description="Ku C-terminal" evidence="1">
    <location>
        <begin position="25"/>
        <end position="98"/>
    </location>
</feature>
<dbReference type="OrthoDB" id="7917706at2759"/>
<gene>
    <name evidence="2" type="ORF">FF38_03896</name>
</gene>
<evidence type="ECO:0000313" key="3">
    <source>
        <dbReference type="Proteomes" id="UP000037069"/>
    </source>
</evidence>
<dbReference type="Proteomes" id="UP000037069">
    <property type="component" value="Unassembled WGS sequence"/>
</dbReference>
<protein>
    <recommendedName>
        <fullName evidence="1">Ku C-terminal domain-containing protein</fullName>
    </recommendedName>
</protein>